<protein>
    <recommendedName>
        <fullName evidence="12">UvrABC system protein A</fullName>
    </recommendedName>
    <alternativeName>
        <fullName evidence="13">Excinuclease ABC subunit A</fullName>
    </alternativeName>
</protein>
<keyword evidence="2" id="KW-0963">Cytoplasm</keyword>
<accession>A0A0R2CSS7</accession>
<name>A0A0R2CSS7_9LACO</name>
<dbReference type="SUPFAM" id="SSF52540">
    <property type="entry name" value="P-loop containing nucleoside triphosphate hydrolases"/>
    <property type="match status" value="2"/>
</dbReference>
<organism evidence="15 16">
    <name type="scientific">Fructilactobacillus florum DSM 22689 = JCM 16035</name>
    <dbReference type="NCBI Taxonomy" id="1423745"/>
    <lineage>
        <taxon>Bacteria</taxon>
        <taxon>Bacillati</taxon>
        <taxon>Bacillota</taxon>
        <taxon>Bacilli</taxon>
        <taxon>Lactobacillales</taxon>
        <taxon>Lactobacillaceae</taxon>
        <taxon>Fructilactobacillus</taxon>
    </lineage>
</organism>
<proteinExistence type="inferred from homology"/>
<keyword evidence="6" id="KW-0228">DNA excision</keyword>
<dbReference type="GO" id="GO:0005737">
    <property type="term" value="C:cytoplasm"/>
    <property type="evidence" value="ECO:0007669"/>
    <property type="project" value="UniProtKB-SubCell"/>
</dbReference>
<dbReference type="AlphaFoldDB" id="A0A0R2CSS7"/>
<keyword evidence="3" id="KW-0677">Repeat</keyword>
<keyword evidence="4" id="KW-0547">Nucleotide-binding</keyword>
<evidence type="ECO:0000256" key="11">
    <source>
        <dbReference type="ARBA" id="ARBA00038000"/>
    </source>
</evidence>
<dbReference type="Pfam" id="PF13304">
    <property type="entry name" value="AAA_21"/>
    <property type="match status" value="1"/>
</dbReference>
<dbReference type="GO" id="GO:0003677">
    <property type="term" value="F:DNA binding"/>
    <property type="evidence" value="ECO:0007669"/>
    <property type="project" value="UniProtKB-KW"/>
</dbReference>
<evidence type="ECO:0000256" key="5">
    <source>
        <dbReference type="ARBA" id="ARBA00022763"/>
    </source>
</evidence>
<evidence type="ECO:0000256" key="1">
    <source>
        <dbReference type="ARBA" id="ARBA00004496"/>
    </source>
</evidence>
<sequence length="529" mass="57512">MGSRNIAEVSKLTLGKLGDWQQQTLASLPDEMQQLAKTLFKNLTETLQPLLELGLDYLTLARDGNTLSTGELQRIQLAKTIRTETTGVLYVLDEPSIGLHPDNLKGLVNVFRKLIAQGNSLVVVDHDVDMIAAADWVIEIGPGSGAAGGQIIATGTPRALTNNPNSLIGPFLAGRATIMHPKVPTAKNGSSLDTEMKIQDYFNLKQLKITIPGNQITAVTGFSGAGKTSLILDSLVPAIQAHASRERLPQQVTQLKTKFTNVVSVDAKPVGKNTRSTLATYTTIMDQLRTLFAAQPAAKQQQLGRAAFSYNNKQGACPNCGGVGTITLDVQYLPDVVETCPVCHGTQYKDVVQQIRWHGYSIVDILNMSVKTALPVFAELPKIEQQLQLLTDIGLDYLHLGESTPSLSGGEAQRLKLVSHLKKRQTKTLFVFDEPSVGLHPKDVQTLLGVLNQLKKRGATIIIITHDLDLMANVDYMIDLGPRGGDQGGQLMAAGNPRELVKEPTSITLQYLRQHFKKFGLLHENADKA</sequence>
<dbReference type="InterPro" id="IPR003439">
    <property type="entry name" value="ABC_transporter-like_ATP-bd"/>
</dbReference>
<keyword evidence="7" id="KW-0067">ATP-binding</keyword>
<dbReference type="PANTHER" id="PTHR43152:SF3">
    <property type="entry name" value="UVRABC SYSTEM PROTEIN A"/>
    <property type="match status" value="1"/>
</dbReference>
<dbReference type="GO" id="GO:0016887">
    <property type="term" value="F:ATP hydrolysis activity"/>
    <property type="evidence" value="ECO:0007669"/>
    <property type="project" value="InterPro"/>
</dbReference>
<dbReference type="InterPro" id="IPR027417">
    <property type="entry name" value="P-loop_NTPase"/>
</dbReference>
<dbReference type="PANTHER" id="PTHR43152">
    <property type="entry name" value="UVRABC SYSTEM PROTEIN A"/>
    <property type="match status" value="1"/>
</dbReference>
<dbReference type="GO" id="GO:0005524">
    <property type="term" value="F:ATP binding"/>
    <property type="evidence" value="ECO:0007669"/>
    <property type="project" value="UniProtKB-KW"/>
</dbReference>
<dbReference type="Gene3D" id="1.20.1580.10">
    <property type="entry name" value="ABC transporter ATPase like domain"/>
    <property type="match status" value="2"/>
</dbReference>
<evidence type="ECO:0000256" key="12">
    <source>
        <dbReference type="ARBA" id="ARBA00039316"/>
    </source>
</evidence>
<dbReference type="GO" id="GO:0006281">
    <property type="term" value="P:DNA repair"/>
    <property type="evidence" value="ECO:0007669"/>
    <property type="project" value="UniProtKB-KW"/>
</dbReference>
<dbReference type="Proteomes" id="UP000051586">
    <property type="component" value="Unassembled WGS sequence"/>
</dbReference>
<keyword evidence="10" id="KW-0234">DNA repair</keyword>
<evidence type="ECO:0000256" key="8">
    <source>
        <dbReference type="ARBA" id="ARBA00022881"/>
    </source>
</evidence>
<dbReference type="STRING" id="1423745.GCA_001311215_00902"/>
<dbReference type="PROSITE" id="PS50893">
    <property type="entry name" value="ABC_TRANSPORTER_2"/>
    <property type="match status" value="1"/>
</dbReference>
<evidence type="ECO:0000313" key="16">
    <source>
        <dbReference type="Proteomes" id="UP000051586"/>
    </source>
</evidence>
<gene>
    <name evidence="15" type="ORF">FC87_GL001108</name>
</gene>
<evidence type="ECO:0000256" key="9">
    <source>
        <dbReference type="ARBA" id="ARBA00023125"/>
    </source>
</evidence>
<evidence type="ECO:0000256" key="10">
    <source>
        <dbReference type="ARBA" id="ARBA00023204"/>
    </source>
</evidence>
<comment type="subcellular location">
    <subcellularLocation>
        <location evidence="1">Cytoplasm</location>
    </subcellularLocation>
</comment>
<evidence type="ECO:0000256" key="3">
    <source>
        <dbReference type="ARBA" id="ARBA00022737"/>
    </source>
</evidence>
<evidence type="ECO:0000259" key="14">
    <source>
        <dbReference type="PROSITE" id="PS50893"/>
    </source>
</evidence>
<keyword evidence="8" id="KW-0267">Excision nuclease</keyword>
<comment type="caution">
    <text evidence="15">The sequence shown here is derived from an EMBL/GenBank/DDBJ whole genome shotgun (WGS) entry which is preliminary data.</text>
</comment>
<dbReference type="GO" id="GO:0004518">
    <property type="term" value="F:nuclease activity"/>
    <property type="evidence" value="ECO:0007669"/>
    <property type="project" value="UniProtKB-KW"/>
</dbReference>
<dbReference type="PATRIC" id="fig|1423745.4.peg.1173"/>
<evidence type="ECO:0000256" key="2">
    <source>
        <dbReference type="ARBA" id="ARBA00022490"/>
    </source>
</evidence>
<evidence type="ECO:0000313" key="15">
    <source>
        <dbReference type="EMBL" id="KRM91180.1"/>
    </source>
</evidence>
<evidence type="ECO:0000256" key="13">
    <source>
        <dbReference type="ARBA" id="ARBA00042156"/>
    </source>
</evidence>
<keyword evidence="5" id="KW-0227">DNA damage</keyword>
<dbReference type="EMBL" id="AYZI01000007">
    <property type="protein sequence ID" value="KRM91180.1"/>
    <property type="molecule type" value="Genomic_DNA"/>
</dbReference>
<feature type="domain" description="ABC transporter" evidence="14">
    <location>
        <begin position="189"/>
        <end position="513"/>
    </location>
</feature>
<evidence type="ECO:0000256" key="7">
    <source>
        <dbReference type="ARBA" id="ARBA00022840"/>
    </source>
</evidence>
<evidence type="ECO:0000256" key="4">
    <source>
        <dbReference type="ARBA" id="ARBA00022741"/>
    </source>
</evidence>
<dbReference type="Gene3D" id="3.40.50.300">
    <property type="entry name" value="P-loop containing nucleotide triphosphate hydrolases"/>
    <property type="match status" value="2"/>
</dbReference>
<reference evidence="15 16" key="1">
    <citation type="journal article" date="2015" name="Genome Announc.">
        <title>Expanding the biotechnology potential of lactobacilli through comparative genomics of 213 strains and associated genera.</title>
        <authorList>
            <person name="Sun Z."/>
            <person name="Harris H.M."/>
            <person name="McCann A."/>
            <person name="Guo C."/>
            <person name="Argimon S."/>
            <person name="Zhang W."/>
            <person name="Yang X."/>
            <person name="Jeffery I.B."/>
            <person name="Cooney J.C."/>
            <person name="Kagawa T.F."/>
            <person name="Liu W."/>
            <person name="Song Y."/>
            <person name="Salvetti E."/>
            <person name="Wrobel A."/>
            <person name="Rasinkangas P."/>
            <person name="Parkhill J."/>
            <person name="Rea M.C."/>
            <person name="O'Sullivan O."/>
            <person name="Ritari J."/>
            <person name="Douillard F.P."/>
            <person name="Paul Ross R."/>
            <person name="Yang R."/>
            <person name="Briner A.E."/>
            <person name="Felis G.E."/>
            <person name="de Vos W.M."/>
            <person name="Barrangou R."/>
            <person name="Klaenhammer T.R."/>
            <person name="Caufield P.W."/>
            <person name="Cui Y."/>
            <person name="Zhang H."/>
            <person name="O'Toole P.W."/>
        </authorList>
    </citation>
    <scope>NUCLEOTIDE SEQUENCE [LARGE SCALE GENOMIC DNA]</scope>
    <source>
        <strain evidence="15 16">DSM 22689</strain>
    </source>
</reference>
<dbReference type="InterPro" id="IPR003959">
    <property type="entry name" value="ATPase_AAA_core"/>
</dbReference>
<comment type="similarity">
    <text evidence="11">Belongs to the ABC transporter superfamily. UvrA family.</text>
</comment>
<evidence type="ECO:0000256" key="6">
    <source>
        <dbReference type="ARBA" id="ARBA00022769"/>
    </source>
</evidence>
<keyword evidence="9" id="KW-0238">DNA-binding</keyword>